<feature type="compositionally biased region" description="Basic and acidic residues" evidence="1">
    <location>
        <begin position="171"/>
        <end position="187"/>
    </location>
</feature>
<dbReference type="HOGENOM" id="CLU_1215795_0_0_1"/>
<evidence type="ECO:0000256" key="1">
    <source>
        <dbReference type="SAM" id="MobiDB-lite"/>
    </source>
</evidence>
<organism evidence="2">
    <name type="scientific">Magallana gigas</name>
    <name type="common">Pacific oyster</name>
    <name type="synonym">Crassostrea gigas</name>
    <dbReference type="NCBI Taxonomy" id="29159"/>
    <lineage>
        <taxon>Eukaryota</taxon>
        <taxon>Metazoa</taxon>
        <taxon>Spiralia</taxon>
        <taxon>Lophotrochozoa</taxon>
        <taxon>Mollusca</taxon>
        <taxon>Bivalvia</taxon>
        <taxon>Autobranchia</taxon>
        <taxon>Pteriomorphia</taxon>
        <taxon>Ostreida</taxon>
        <taxon>Ostreoidea</taxon>
        <taxon>Ostreidae</taxon>
        <taxon>Magallana</taxon>
    </lineage>
</organism>
<evidence type="ECO:0000313" key="2">
    <source>
        <dbReference type="EMBL" id="EKC27432.1"/>
    </source>
</evidence>
<gene>
    <name evidence="2" type="ORF">CGI_10025423</name>
</gene>
<reference evidence="2" key="1">
    <citation type="journal article" date="2012" name="Nature">
        <title>The oyster genome reveals stress adaptation and complexity of shell formation.</title>
        <authorList>
            <person name="Zhang G."/>
            <person name="Fang X."/>
            <person name="Guo X."/>
            <person name="Li L."/>
            <person name="Luo R."/>
            <person name="Xu F."/>
            <person name="Yang P."/>
            <person name="Zhang L."/>
            <person name="Wang X."/>
            <person name="Qi H."/>
            <person name="Xiong Z."/>
            <person name="Que H."/>
            <person name="Xie Y."/>
            <person name="Holland P.W."/>
            <person name="Paps J."/>
            <person name="Zhu Y."/>
            <person name="Wu F."/>
            <person name="Chen Y."/>
            <person name="Wang J."/>
            <person name="Peng C."/>
            <person name="Meng J."/>
            <person name="Yang L."/>
            <person name="Liu J."/>
            <person name="Wen B."/>
            <person name="Zhang N."/>
            <person name="Huang Z."/>
            <person name="Zhu Q."/>
            <person name="Feng Y."/>
            <person name="Mount A."/>
            <person name="Hedgecock D."/>
            <person name="Xu Z."/>
            <person name="Liu Y."/>
            <person name="Domazet-Loso T."/>
            <person name="Du Y."/>
            <person name="Sun X."/>
            <person name="Zhang S."/>
            <person name="Liu B."/>
            <person name="Cheng P."/>
            <person name="Jiang X."/>
            <person name="Li J."/>
            <person name="Fan D."/>
            <person name="Wang W."/>
            <person name="Fu W."/>
            <person name="Wang T."/>
            <person name="Wang B."/>
            <person name="Zhang J."/>
            <person name="Peng Z."/>
            <person name="Li Y."/>
            <person name="Li N."/>
            <person name="Wang J."/>
            <person name="Chen M."/>
            <person name="He Y."/>
            <person name="Tan F."/>
            <person name="Song X."/>
            <person name="Zheng Q."/>
            <person name="Huang R."/>
            <person name="Yang H."/>
            <person name="Du X."/>
            <person name="Chen L."/>
            <person name="Yang M."/>
            <person name="Gaffney P.M."/>
            <person name="Wang S."/>
            <person name="Luo L."/>
            <person name="She Z."/>
            <person name="Ming Y."/>
            <person name="Huang W."/>
            <person name="Zhang S."/>
            <person name="Huang B."/>
            <person name="Zhang Y."/>
            <person name="Qu T."/>
            <person name="Ni P."/>
            <person name="Miao G."/>
            <person name="Wang J."/>
            <person name="Wang Q."/>
            <person name="Steinberg C.E."/>
            <person name="Wang H."/>
            <person name="Li N."/>
            <person name="Qian L."/>
            <person name="Zhang G."/>
            <person name="Li Y."/>
            <person name="Yang H."/>
            <person name="Liu X."/>
            <person name="Wang J."/>
            <person name="Yin Y."/>
            <person name="Wang J."/>
        </authorList>
    </citation>
    <scope>NUCLEOTIDE SEQUENCE [LARGE SCALE GENOMIC DNA]</scope>
    <source>
        <strain evidence="2">05x7-T-G4-1.051#20</strain>
    </source>
</reference>
<dbReference type="InParanoid" id="K1PT43"/>
<feature type="compositionally biased region" description="Basic and acidic residues" evidence="1">
    <location>
        <begin position="96"/>
        <end position="107"/>
    </location>
</feature>
<feature type="region of interest" description="Disordered" evidence="1">
    <location>
        <begin position="1"/>
        <end position="228"/>
    </location>
</feature>
<dbReference type="EMBL" id="JH817025">
    <property type="protein sequence ID" value="EKC27432.1"/>
    <property type="molecule type" value="Genomic_DNA"/>
</dbReference>
<proteinExistence type="predicted"/>
<feature type="compositionally biased region" description="Acidic residues" evidence="1">
    <location>
        <begin position="188"/>
        <end position="205"/>
    </location>
</feature>
<name>K1PT43_MAGGI</name>
<protein>
    <submittedName>
        <fullName evidence="2">Uncharacterized protein</fullName>
    </submittedName>
</protein>
<dbReference type="AlphaFoldDB" id="K1PT43"/>
<sequence>MQHYSIDGNKPSHQVKQGAGQEAPRSRRAQGENRLRVPNVSWKLPGGALHGVLPGAQNDGQRVQSGALEPPNVDHVRRRGTPGAPVGGVVGVIESHAAEAEDEKQASDLDTVVADPESAPNPGVHQNTGNDTSKMENIVITEIISHIRSKKEKRRDRSRDKDEKKKKHRDRDREEKSSKETKVVRNYDEEEKQIEEDLSSGDDDDRPSGPPRPADDTNLQSVDMDMSD</sequence>
<accession>K1PT43</accession>